<evidence type="ECO:0000313" key="4">
    <source>
        <dbReference type="Proteomes" id="UP000008680"/>
    </source>
</evidence>
<protein>
    <recommendedName>
        <fullName evidence="2">Polysaccharide pyruvyl transferase domain-containing protein</fullName>
    </recommendedName>
</protein>
<feature type="domain" description="Polysaccharide pyruvyl transferase" evidence="2">
    <location>
        <begin position="13"/>
        <end position="249"/>
    </location>
</feature>
<organism evidence="3 4">
    <name type="scientific">Methanobrevibacter ruminantium (strain ATCC 35063 / DSM 1093 / JCM 13430 / OCM 146 / M1)</name>
    <name type="common">Methanobacterium ruminantium</name>
    <dbReference type="NCBI Taxonomy" id="634498"/>
    <lineage>
        <taxon>Archaea</taxon>
        <taxon>Methanobacteriati</taxon>
        <taxon>Methanobacteriota</taxon>
        <taxon>Methanomada group</taxon>
        <taxon>Methanobacteria</taxon>
        <taxon>Methanobacteriales</taxon>
        <taxon>Methanobacteriaceae</taxon>
        <taxon>Methanobrevibacter</taxon>
    </lineage>
</organism>
<evidence type="ECO:0000256" key="1">
    <source>
        <dbReference type="SAM" id="Coils"/>
    </source>
</evidence>
<dbReference type="PATRIC" id="fig|634498.28.peg.104"/>
<accession>D3DYN2</accession>
<keyword evidence="1" id="KW-0175">Coiled coil</keyword>
<dbReference type="EMBL" id="CP001719">
    <property type="protein sequence ID" value="ADC45952.1"/>
    <property type="molecule type" value="Genomic_DNA"/>
</dbReference>
<feature type="coiled-coil region" evidence="1">
    <location>
        <begin position="340"/>
        <end position="367"/>
    </location>
</feature>
<evidence type="ECO:0000313" key="3">
    <source>
        <dbReference type="EMBL" id="ADC45952.1"/>
    </source>
</evidence>
<gene>
    <name evidence="3" type="ordered locus">mru_0100</name>
</gene>
<dbReference type="Pfam" id="PF04230">
    <property type="entry name" value="PS_pyruv_trans"/>
    <property type="match status" value="1"/>
</dbReference>
<keyword evidence="4" id="KW-1185">Reference proteome</keyword>
<dbReference type="HOGENOM" id="CLU_055994_0_0_2"/>
<dbReference type="AlphaFoldDB" id="D3DYN2"/>
<dbReference type="OrthoDB" id="78371at2157"/>
<name>D3DYN2_METRM</name>
<evidence type="ECO:0000259" key="2">
    <source>
        <dbReference type="Pfam" id="PF04230"/>
    </source>
</evidence>
<dbReference type="RefSeq" id="WP_012954908.1">
    <property type="nucleotide sequence ID" value="NC_013790.1"/>
</dbReference>
<proteinExistence type="predicted"/>
<dbReference type="InterPro" id="IPR007345">
    <property type="entry name" value="Polysacch_pyruvyl_Trfase"/>
</dbReference>
<dbReference type="GeneID" id="8769718"/>
<sequence>MNYALMVYNYTTNLGNEIQTIAARRFLPKIDYYIDHEKINLFNEEDNVKMIMNGWYLDCEKAWPPSESIDPLLISMHFNTTSSNKERLKALLSDESIEYFMNHAPIGCRDYSTVEFLNEQGIDAYFSGCLTLTLDNGKTKEERELDKGQDYIVVNSEIADEIISFLKDKTDKKIYRIQQDMIPSFDTSFPESMPLWLYNLSSFYDYEEKLFMAENLLRIYENASCVITDRLHCALPSLALETPVMLLNNRGFRERFDGLSNLLLESDIDSYESNYNIFDVDNPPENPKDYLKIRKDLIEKSKKFTGHINNSYYSDISQREIFERNNLLLSRNAIGTRDYIRNVLKRMRQHEKDISKKEEIIKNQEAIIDKQKKMIDEMKGSNSWKITSPLRKIRK</sequence>
<reference evidence="3 4" key="1">
    <citation type="journal article" date="2010" name="PLoS ONE">
        <title>The genome sequence of the rumen methanogen Methanobrevibacter ruminantium reveals new possibilities for controlling ruminant methane emissions.</title>
        <authorList>
            <person name="Leahy S.C."/>
            <person name="Kelly W.J."/>
            <person name="Altermann E."/>
            <person name="Ronimus R.S."/>
            <person name="Yeoman C.J."/>
            <person name="Pacheco D.M."/>
            <person name="Li D."/>
            <person name="Kong Z."/>
            <person name="McTavish S."/>
            <person name="Sang C."/>
            <person name="Lambie S.C."/>
            <person name="Janssen P.H."/>
            <person name="Dey D."/>
            <person name="Attwood G.T."/>
        </authorList>
    </citation>
    <scope>NUCLEOTIDE SEQUENCE [LARGE SCALE GENOMIC DNA]</scope>
    <source>
        <strain evidence="4">ATCC 35063 / DSM 1093 / JCM 13430 / OCM 146 / M1</strain>
    </source>
</reference>
<dbReference type="eggNOG" id="ENOG502N57H">
    <property type="taxonomic scope" value="Archaea"/>
</dbReference>
<dbReference type="Proteomes" id="UP000008680">
    <property type="component" value="Chromosome"/>
</dbReference>
<dbReference type="KEGG" id="mru:mru_0100"/>